<dbReference type="CDD" id="cd12337">
    <property type="entry name" value="RRM1_SRSF4_like"/>
    <property type="match status" value="1"/>
</dbReference>
<dbReference type="Proteomes" id="UP000242146">
    <property type="component" value="Unassembled WGS sequence"/>
</dbReference>
<feature type="domain" description="RRM" evidence="3">
    <location>
        <begin position="4"/>
        <end position="74"/>
    </location>
</feature>
<dbReference type="InterPro" id="IPR035979">
    <property type="entry name" value="RBD_domain_sf"/>
</dbReference>
<dbReference type="GO" id="GO:0005737">
    <property type="term" value="C:cytoplasm"/>
    <property type="evidence" value="ECO:0007669"/>
    <property type="project" value="TreeGrafter"/>
</dbReference>
<dbReference type="GO" id="GO:0005634">
    <property type="term" value="C:nucleus"/>
    <property type="evidence" value="ECO:0007669"/>
    <property type="project" value="TreeGrafter"/>
</dbReference>
<dbReference type="InterPro" id="IPR050374">
    <property type="entry name" value="RRT5_SRSF_SR"/>
</dbReference>
<name>A0A1X2GF62_9FUNG</name>
<dbReference type="Pfam" id="PF00076">
    <property type="entry name" value="RRM_1"/>
    <property type="match status" value="2"/>
</dbReference>
<dbReference type="PANTHER" id="PTHR23003:SF51">
    <property type="entry name" value="SERINE-ARGININE PROTEIN 55"/>
    <property type="match status" value="1"/>
</dbReference>
<dbReference type="InterPro" id="IPR012677">
    <property type="entry name" value="Nucleotide-bd_a/b_plait_sf"/>
</dbReference>
<dbReference type="SUPFAM" id="SSF54928">
    <property type="entry name" value="RNA-binding domain, RBD"/>
    <property type="match status" value="1"/>
</dbReference>
<dbReference type="SMART" id="SM00360">
    <property type="entry name" value="RRM"/>
    <property type="match status" value="2"/>
</dbReference>
<gene>
    <name evidence="4" type="ORF">DM01DRAFT_160578</name>
</gene>
<dbReference type="CDD" id="cd12339">
    <property type="entry name" value="RRM2_SRSF1_4_like"/>
    <property type="match status" value="1"/>
</dbReference>
<accession>A0A1X2GF62</accession>
<feature type="domain" description="RRM" evidence="3">
    <location>
        <begin position="96"/>
        <end position="169"/>
    </location>
</feature>
<keyword evidence="1 2" id="KW-0694">RNA-binding</keyword>
<evidence type="ECO:0000256" key="2">
    <source>
        <dbReference type="PROSITE-ProRule" id="PRU00176"/>
    </source>
</evidence>
<dbReference type="GO" id="GO:0003729">
    <property type="term" value="F:mRNA binding"/>
    <property type="evidence" value="ECO:0007669"/>
    <property type="project" value="TreeGrafter"/>
</dbReference>
<dbReference type="AlphaFoldDB" id="A0A1X2GF62"/>
<comment type="caution">
    <text evidence="4">The sequence shown here is derived from an EMBL/GenBank/DDBJ whole genome shotgun (WGS) entry which is preliminary data.</text>
</comment>
<reference evidence="4 5" key="1">
    <citation type="submission" date="2016-07" db="EMBL/GenBank/DDBJ databases">
        <title>Pervasive Adenine N6-methylation of Active Genes in Fungi.</title>
        <authorList>
            <consortium name="DOE Joint Genome Institute"/>
            <person name="Mondo S.J."/>
            <person name="Dannebaum R.O."/>
            <person name="Kuo R.C."/>
            <person name="Labutti K."/>
            <person name="Haridas S."/>
            <person name="Kuo A."/>
            <person name="Salamov A."/>
            <person name="Ahrendt S.R."/>
            <person name="Lipzen A."/>
            <person name="Sullivan W."/>
            <person name="Andreopoulos W.B."/>
            <person name="Clum A."/>
            <person name="Lindquist E."/>
            <person name="Daum C."/>
            <person name="Ramamoorthy G.K."/>
            <person name="Gryganskyi A."/>
            <person name="Culley D."/>
            <person name="Magnuson J.K."/>
            <person name="James T.Y."/>
            <person name="O'Malley M.A."/>
            <person name="Stajich J.E."/>
            <person name="Spatafora J.W."/>
            <person name="Visel A."/>
            <person name="Grigoriev I.V."/>
        </authorList>
    </citation>
    <scope>NUCLEOTIDE SEQUENCE [LARGE SCALE GENOMIC DNA]</scope>
    <source>
        <strain evidence="4 5">NRRL 3301</strain>
    </source>
</reference>
<dbReference type="STRING" id="101127.A0A1X2GF62"/>
<evidence type="ECO:0000313" key="5">
    <source>
        <dbReference type="Proteomes" id="UP000242146"/>
    </source>
</evidence>
<dbReference type="OrthoDB" id="1099063at2759"/>
<sequence>MSSTRVYIGRIPRDARTRDLERLFKNYGDIREVNLKNGFGFVEFKSSRDARDAVYEFDGSKFLGERIIVELARGPRREFQDERSNARRPRRSTSRYRLLVENIAPGSNWQDLKDMMRKAGEILYADVDNPRPGQGVVDFADPDDMEYALKKMNDRELNGQRIKLTMVSCMRKSQSRHADHAFSL</sequence>
<keyword evidence="5" id="KW-1185">Reference proteome</keyword>
<dbReference type="InterPro" id="IPR000504">
    <property type="entry name" value="RRM_dom"/>
</dbReference>
<evidence type="ECO:0000313" key="4">
    <source>
        <dbReference type="EMBL" id="ORX52386.1"/>
    </source>
</evidence>
<evidence type="ECO:0000256" key="1">
    <source>
        <dbReference type="ARBA" id="ARBA00022884"/>
    </source>
</evidence>
<dbReference type="PROSITE" id="PS50102">
    <property type="entry name" value="RRM"/>
    <property type="match status" value="2"/>
</dbReference>
<proteinExistence type="predicted"/>
<evidence type="ECO:0000259" key="3">
    <source>
        <dbReference type="PROSITE" id="PS50102"/>
    </source>
</evidence>
<protein>
    <recommendedName>
        <fullName evidence="3">RRM domain-containing protein</fullName>
    </recommendedName>
</protein>
<organism evidence="4 5">
    <name type="scientific">Hesseltinella vesiculosa</name>
    <dbReference type="NCBI Taxonomy" id="101127"/>
    <lineage>
        <taxon>Eukaryota</taxon>
        <taxon>Fungi</taxon>
        <taxon>Fungi incertae sedis</taxon>
        <taxon>Mucoromycota</taxon>
        <taxon>Mucoromycotina</taxon>
        <taxon>Mucoromycetes</taxon>
        <taxon>Mucorales</taxon>
        <taxon>Cunninghamellaceae</taxon>
        <taxon>Hesseltinella</taxon>
    </lineage>
</organism>
<dbReference type="EMBL" id="MCGT01000018">
    <property type="protein sequence ID" value="ORX52386.1"/>
    <property type="molecule type" value="Genomic_DNA"/>
</dbReference>
<dbReference type="Gene3D" id="3.30.70.330">
    <property type="match status" value="2"/>
</dbReference>
<dbReference type="PANTHER" id="PTHR23003">
    <property type="entry name" value="RNA RECOGNITION MOTIF RRM DOMAIN CONTAINING PROTEIN"/>
    <property type="match status" value="1"/>
</dbReference>